<dbReference type="SUPFAM" id="SSF48498">
    <property type="entry name" value="Tetracyclin repressor-like, C-terminal domain"/>
    <property type="match status" value="1"/>
</dbReference>
<dbReference type="AlphaFoldDB" id="A0A6J7EGE2"/>
<dbReference type="Gene3D" id="1.10.357.10">
    <property type="entry name" value="Tetracycline Repressor, domain 2"/>
    <property type="match status" value="1"/>
</dbReference>
<dbReference type="EMBL" id="CAFBLP010000036">
    <property type="protein sequence ID" value="CAB4881271.1"/>
    <property type="molecule type" value="Genomic_DNA"/>
</dbReference>
<organism evidence="5">
    <name type="scientific">freshwater metagenome</name>
    <dbReference type="NCBI Taxonomy" id="449393"/>
    <lineage>
        <taxon>unclassified sequences</taxon>
        <taxon>metagenomes</taxon>
        <taxon>ecological metagenomes</taxon>
    </lineage>
</organism>
<evidence type="ECO:0000256" key="1">
    <source>
        <dbReference type="ARBA" id="ARBA00023015"/>
    </source>
</evidence>
<feature type="domain" description="HTH tetR-type" evidence="4">
    <location>
        <begin position="6"/>
        <end position="66"/>
    </location>
</feature>
<dbReference type="PROSITE" id="PS50977">
    <property type="entry name" value="HTH_TETR_2"/>
    <property type="match status" value="1"/>
</dbReference>
<keyword evidence="2" id="KW-0238">DNA-binding</keyword>
<dbReference type="InterPro" id="IPR023772">
    <property type="entry name" value="DNA-bd_HTH_TetR-type_CS"/>
</dbReference>
<dbReference type="InterPro" id="IPR003012">
    <property type="entry name" value="Tet_transcr_reg_TetR"/>
</dbReference>
<dbReference type="GO" id="GO:0000976">
    <property type="term" value="F:transcription cis-regulatory region binding"/>
    <property type="evidence" value="ECO:0007669"/>
    <property type="project" value="TreeGrafter"/>
</dbReference>
<dbReference type="InterPro" id="IPR001647">
    <property type="entry name" value="HTH_TetR"/>
</dbReference>
<dbReference type="PRINTS" id="PR00455">
    <property type="entry name" value="HTHTETR"/>
</dbReference>
<dbReference type="PROSITE" id="PS01081">
    <property type="entry name" value="HTH_TETR_1"/>
    <property type="match status" value="1"/>
</dbReference>
<dbReference type="PANTHER" id="PTHR30055:SF151">
    <property type="entry name" value="TRANSCRIPTIONAL REGULATORY PROTEIN"/>
    <property type="match status" value="1"/>
</dbReference>
<gene>
    <name evidence="5" type="ORF">UFOPK3376_01554</name>
</gene>
<evidence type="ECO:0000259" key="4">
    <source>
        <dbReference type="PROSITE" id="PS50977"/>
    </source>
</evidence>
<dbReference type="InterPro" id="IPR009057">
    <property type="entry name" value="Homeodomain-like_sf"/>
</dbReference>
<protein>
    <submittedName>
        <fullName evidence="5">Unannotated protein</fullName>
    </submittedName>
</protein>
<dbReference type="InterPro" id="IPR050109">
    <property type="entry name" value="HTH-type_TetR-like_transc_reg"/>
</dbReference>
<dbReference type="PRINTS" id="PR00400">
    <property type="entry name" value="TETREPRESSOR"/>
</dbReference>
<dbReference type="GO" id="GO:0046677">
    <property type="term" value="P:response to antibiotic"/>
    <property type="evidence" value="ECO:0007669"/>
    <property type="project" value="InterPro"/>
</dbReference>
<keyword evidence="1" id="KW-0805">Transcription regulation</keyword>
<sequence length="207" mass="22246">MGRNPARTRSEVISVALELVERDGLEALTLRGLGAALGVGHTSVYTHFKDKHELIEALVALAAADVLSSNVPIGAGPRTRLRDLASRARQSFTQHPRLAPALLQASGEVDSAVELSRAILAELKRAGLGGRRLIVAYRTLETYVIAMSIFDFGGAPHHLAIRVARQQSIDPATFESVTTEAAVEALNEEAYVAGFELLLDGFDIHDN</sequence>
<dbReference type="GO" id="GO:0045892">
    <property type="term" value="P:negative regulation of DNA-templated transcription"/>
    <property type="evidence" value="ECO:0007669"/>
    <property type="project" value="InterPro"/>
</dbReference>
<dbReference type="InterPro" id="IPR036271">
    <property type="entry name" value="Tet_transcr_reg_TetR-rel_C_sf"/>
</dbReference>
<dbReference type="GO" id="GO:0003700">
    <property type="term" value="F:DNA-binding transcription factor activity"/>
    <property type="evidence" value="ECO:0007669"/>
    <property type="project" value="TreeGrafter"/>
</dbReference>
<evidence type="ECO:0000256" key="3">
    <source>
        <dbReference type="ARBA" id="ARBA00023163"/>
    </source>
</evidence>
<name>A0A6J7EGE2_9ZZZZ</name>
<evidence type="ECO:0000256" key="2">
    <source>
        <dbReference type="ARBA" id="ARBA00023125"/>
    </source>
</evidence>
<dbReference type="Pfam" id="PF00440">
    <property type="entry name" value="TetR_N"/>
    <property type="match status" value="1"/>
</dbReference>
<evidence type="ECO:0000313" key="5">
    <source>
        <dbReference type="EMBL" id="CAB4881271.1"/>
    </source>
</evidence>
<dbReference type="PANTHER" id="PTHR30055">
    <property type="entry name" value="HTH-TYPE TRANSCRIPTIONAL REGULATOR RUTR"/>
    <property type="match status" value="1"/>
</dbReference>
<proteinExistence type="predicted"/>
<accession>A0A6J7EGE2</accession>
<dbReference type="SUPFAM" id="SSF46689">
    <property type="entry name" value="Homeodomain-like"/>
    <property type="match status" value="1"/>
</dbReference>
<keyword evidence="3" id="KW-0804">Transcription</keyword>
<reference evidence="5" key="1">
    <citation type="submission" date="2020-05" db="EMBL/GenBank/DDBJ databases">
        <authorList>
            <person name="Chiriac C."/>
            <person name="Salcher M."/>
            <person name="Ghai R."/>
            <person name="Kavagutti S V."/>
        </authorList>
    </citation>
    <scope>NUCLEOTIDE SEQUENCE</scope>
</reference>